<evidence type="ECO:0000256" key="1">
    <source>
        <dbReference type="SAM" id="MobiDB-lite"/>
    </source>
</evidence>
<name>A0A0E0M676_ORYPU</name>
<evidence type="ECO:0000313" key="3">
    <source>
        <dbReference type="Proteomes" id="UP000026962"/>
    </source>
</evidence>
<dbReference type="Gramene" id="OPUNC10G04210.1">
    <property type="protein sequence ID" value="OPUNC10G04210.1"/>
    <property type="gene ID" value="OPUNC10G04210"/>
</dbReference>
<dbReference type="SUPFAM" id="SSF54001">
    <property type="entry name" value="Cysteine proteinases"/>
    <property type="match status" value="1"/>
</dbReference>
<reference evidence="2" key="1">
    <citation type="submission" date="2015-04" db="UniProtKB">
        <authorList>
            <consortium name="EnsemblPlants"/>
        </authorList>
    </citation>
    <scope>IDENTIFICATION</scope>
</reference>
<dbReference type="Gene3D" id="3.40.395.10">
    <property type="entry name" value="Adenoviral Proteinase, Chain A"/>
    <property type="match status" value="1"/>
</dbReference>
<dbReference type="HOGENOM" id="CLU_687700_0_0_1"/>
<dbReference type="AlphaFoldDB" id="A0A0E0M676"/>
<dbReference type="InterPro" id="IPR038765">
    <property type="entry name" value="Papain-like_cys_pep_sf"/>
</dbReference>
<protein>
    <recommendedName>
        <fullName evidence="4">Ubiquitin-like protease family profile domain-containing protein</fullName>
    </recommendedName>
</protein>
<keyword evidence="3" id="KW-1185">Reference proteome</keyword>
<dbReference type="STRING" id="4537.A0A0E0M676"/>
<proteinExistence type="predicted"/>
<accession>A0A0E0M676</accession>
<dbReference type="EnsemblPlants" id="OPUNC10G04210.1">
    <property type="protein sequence ID" value="OPUNC10G04210.1"/>
    <property type="gene ID" value="OPUNC10G04210"/>
</dbReference>
<dbReference type="Proteomes" id="UP000026962">
    <property type="component" value="Chromosome 10"/>
</dbReference>
<sequence length="401" mass="45002">MTLDGLEKPNLIRFLMDRTNADTMCISIDNDRKIQITPRTAQLIMGTPIAKMIIEVIKNRKDDPGAVGFFIMILMSKLLLPTTDFYIPKSDVWVAADLDRVAAIDRSKAVFHALSNSLRCWCQNPGSSITSCVVFLVLHPISTTCYINKLSDKGKGPICEDQNRGRPKSPDQAISPMDLGHHSSEAPQDVADQAQPVNIRTLGLCPTIPLTELRNIQHYLSLSLVLPADMGKTDTQVNEKIEEICMREGAPTLSQFLLNIDFIEQGGCKEPFSADALASNFGEFLRHINTVNTQLIIVPVIRNSYWSLYAINISHKRIDIMDSNNYQLIGTLVNNHHGALSKRVVNRLSDALKKALPKRFCRFGGFRKNQMSCAKMEICSNDCAFYIRKYMEAYHGNREPI</sequence>
<evidence type="ECO:0008006" key="4">
    <source>
        <dbReference type="Google" id="ProtNLM"/>
    </source>
</evidence>
<reference evidence="2" key="2">
    <citation type="submission" date="2018-05" db="EMBL/GenBank/DDBJ databases">
        <title>OpunRS2 (Oryza punctata Reference Sequence Version 2).</title>
        <authorList>
            <person name="Zhang J."/>
            <person name="Kudrna D."/>
            <person name="Lee S."/>
            <person name="Talag J."/>
            <person name="Welchert J."/>
            <person name="Wing R.A."/>
        </authorList>
    </citation>
    <scope>NUCLEOTIDE SEQUENCE [LARGE SCALE GENOMIC DNA]</scope>
</reference>
<evidence type="ECO:0000313" key="2">
    <source>
        <dbReference type="EnsemblPlants" id="OPUNC10G04210.1"/>
    </source>
</evidence>
<feature type="region of interest" description="Disordered" evidence="1">
    <location>
        <begin position="157"/>
        <end position="187"/>
    </location>
</feature>
<organism evidence="2">
    <name type="scientific">Oryza punctata</name>
    <name type="common">Red rice</name>
    <dbReference type="NCBI Taxonomy" id="4537"/>
    <lineage>
        <taxon>Eukaryota</taxon>
        <taxon>Viridiplantae</taxon>
        <taxon>Streptophyta</taxon>
        <taxon>Embryophyta</taxon>
        <taxon>Tracheophyta</taxon>
        <taxon>Spermatophyta</taxon>
        <taxon>Magnoliopsida</taxon>
        <taxon>Liliopsida</taxon>
        <taxon>Poales</taxon>
        <taxon>Poaceae</taxon>
        <taxon>BOP clade</taxon>
        <taxon>Oryzoideae</taxon>
        <taxon>Oryzeae</taxon>
        <taxon>Oryzinae</taxon>
        <taxon>Oryza</taxon>
    </lineage>
</organism>